<organism evidence="2 3">
    <name type="scientific">Chitinophaga ginsengisegetis</name>
    <dbReference type="NCBI Taxonomy" id="393003"/>
    <lineage>
        <taxon>Bacteria</taxon>
        <taxon>Pseudomonadati</taxon>
        <taxon>Bacteroidota</taxon>
        <taxon>Chitinophagia</taxon>
        <taxon>Chitinophagales</taxon>
        <taxon>Chitinophagaceae</taxon>
        <taxon>Chitinophaga</taxon>
    </lineage>
</organism>
<dbReference type="STRING" id="393003.SAMN05660461_3421"/>
<dbReference type="InterPro" id="IPR024072">
    <property type="entry name" value="DHFR-like_dom_sf"/>
</dbReference>
<dbReference type="Proteomes" id="UP000190166">
    <property type="component" value="Unassembled WGS sequence"/>
</dbReference>
<evidence type="ECO:0000313" key="3">
    <source>
        <dbReference type="Proteomes" id="UP000190166"/>
    </source>
</evidence>
<protein>
    <submittedName>
        <fullName evidence="2">Dihydrofolate reductase</fullName>
    </submittedName>
</protein>
<reference evidence="2 3" key="1">
    <citation type="submission" date="2017-02" db="EMBL/GenBank/DDBJ databases">
        <authorList>
            <person name="Peterson S.W."/>
        </authorList>
    </citation>
    <scope>NUCLEOTIDE SEQUENCE [LARGE SCALE GENOMIC DNA]</scope>
    <source>
        <strain evidence="2 3">DSM 18108</strain>
    </source>
</reference>
<dbReference type="AlphaFoldDB" id="A0A1T5P144"/>
<dbReference type="RefSeq" id="WP_143313621.1">
    <property type="nucleotide sequence ID" value="NZ_FUZZ01000002.1"/>
</dbReference>
<dbReference type="GO" id="GO:0008703">
    <property type="term" value="F:5-amino-6-(5-phosphoribosylamino)uracil reductase activity"/>
    <property type="evidence" value="ECO:0007669"/>
    <property type="project" value="InterPro"/>
</dbReference>
<dbReference type="SUPFAM" id="SSF53597">
    <property type="entry name" value="Dihydrofolate reductase-like"/>
    <property type="match status" value="1"/>
</dbReference>
<feature type="domain" description="Bacterial bifunctional deaminase-reductase C-terminal" evidence="1">
    <location>
        <begin position="8"/>
        <end position="175"/>
    </location>
</feature>
<evidence type="ECO:0000313" key="2">
    <source>
        <dbReference type="EMBL" id="SKD06422.1"/>
    </source>
</evidence>
<keyword evidence="3" id="KW-1185">Reference proteome</keyword>
<sequence>MRNIIYGINLSADGCCDHTKFGGGEETVQYFTDLMQDVDLIIYGRKTYQLMVPYWPEVAKKQSGTKTENEFARTFDAIDKVVCSRSLHNVEGNARLIRANLAEEVLKLKQEPGKNISLGGVSLPSELIALGLVDEYYFLVHPVLVGQGRRLFDDANFLESQNLQLADSRTLKSGCIALHYLKRR</sequence>
<proteinExistence type="predicted"/>
<dbReference type="InterPro" id="IPR002734">
    <property type="entry name" value="RibDG_C"/>
</dbReference>
<dbReference type="InterPro" id="IPR050765">
    <property type="entry name" value="Riboflavin_Biosynth_HTPR"/>
</dbReference>
<dbReference type="GO" id="GO:0009231">
    <property type="term" value="P:riboflavin biosynthetic process"/>
    <property type="evidence" value="ECO:0007669"/>
    <property type="project" value="InterPro"/>
</dbReference>
<dbReference type="EMBL" id="FUZZ01000002">
    <property type="protein sequence ID" value="SKD06422.1"/>
    <property type="molecule type" value="Genomic_DNA"/>
</dbReference>
<dbReference type="PANTHER" id="PTHR38011:SF11">
    <property type="entry name" value="2,5-DIAMINO-6-RIBOSYLAMINO-4(3H)-PYRIMIDINONE 5'-PHOSPHATE REDUCTASE"/>
    <property type="match status" value="1"/>
</dbReference>
<name>A0A1T5P144_9BACT</name>
<dbReference type="Pfam" id="PF01872">
    <property type="entry name" value="RibD_C"/>
    <property type="match status" value="1"/>
</dbReference>
<accession>A0A1T5P144</accession>
<dbReference type="PANTHER" id="PTHR38011">
    <property type="entry name" value="DIHYDROFOLATE REDUCTASE FAMILY PROTEIN (AFU_ORTHOLOGUE AFUA_8G06820)"/>
    <property type="match status" value="1"/>
</dbReference>
<dbReference type="Gene3D" id="3.40.430.10">
    <property type="entry name" value="Dihydrofolate Reductase, subunit A"/>
    <property type="match status" value="1"/>
</dbReference>
<gene>
    <name evidence="2" type="ORF">SAMN05660461_3421</name>
</gene>
<evidence type="ECO:0000259" key="1">
    <source>
        <dbReference type="Pfam" id="PF01872"/>
    </source>
</evidence>